<keyword evidence="3" id="KW-1185">Reference proteome</keyword>
<proteinExistence type="predicted"/>
<gene>
    <name evidence="2" type="ORF">Pan14r_34780</name>
</gene>
<name>A0A5C5Y887_9PLAN</name>
<feature type="region of interest" description="Disordered" evidence="1">
    <location>
        <begin position="1306"/>
        <end position="1386"/>
    </location>
</feature>
<evidence type="ECO:0000313" key="3">
    <source>
        <dbReference type="Proteomes" id="UP000317238"/>
    </source>
</evidence>
<dbReference type="EMBL" id="SJPL01000001">
    <property type="protein sequence ID" value="TWT71168.1"/>
    <property type="molecule type" value="Genomic_DNA"/>
</dbReference>
<comment type="caution">
    <text evidence="2">The sequence shown here is derived from an EMBL/GenBank/DDBJ whole genome shotgun (WGS) entry which is preliminary data.</text>
</comment>
<reference evidence="2 3" key="1">
    <citation type="submission" date="2019-02" db="EMBL/GenBank/DDBJ databases">
        <title>Deep-cultivation of Planctomycetes and their phenomic and genomic characterization uncovers novel biology.</title>
        <authorList>
            <person name="Wiegand S."/>
            <person name="Jogler M."/>
            <person name="Boedeker C."/>
            <person name="Pinto D."/>
            <person name="Vollmers J."/>
            <person name="Rivas-Marin E."/>
            <person name="Kohn T."/>
            <person name="Peeters S.H."/>
            <person name="Heuer A."/>
            <person name="Rast P."/>
            <person name="Oberbeckmann S."/>
            <person name="Bunk B."/>
            <person name="Jeske O."/>
            <person name="Meyerdierks A."/>
            <person name="Storesund J.E."/>
            <person name="Kallscheuer N."/>
            <person name="Luecker S."/>
            <person name="Lage O.M."/>
            <person name="Pohl T."/>
            <person name="Merkel B.J."/>
            <person name="Hornburger P."/>
            <person name="Mueller R.-W."/>
            <person name="Bruemmer F."/>
            <person name="Labrenz M."/>
            <person name="Spormann A.M."/>
            <person name="Op Den Camp H."/>
            <person name="Overmann J."/>
            <person name="Amann R."/>
            <person name="Jetten M.S.M."/>
            <person name="Mascher T."/>
            <person name="Medema M.H."/>
            <person name="Devos D.P."/>
            <person name="Kaster A.-K."/>
            <person name="Ovreas L."/>
            <person name="Rohde M."/>
            <person name="Galperin M.Y."/>
            <person name="Jogler C."/>
        </authorList>
    </citation>
    <scope>NUCLEOTIDE SEQUENCE [LARGE SCALE GENOMIC DNA]</scope>
    <source>
        <strain evidence="2 3">Pan14r</strain>
    </source>
</reference>
<evidence type="ECO:0000256" key="1">
    <source>
        <dbReference type="SAM" id="MobiDB-lite"/>
    </source>
</evidence>
<protein>
    <submittedName>
        <fullName evidence="2">Uncharacterized protein</fullName>
    </submittedName>
</protein>
<sequence length="1404" mass="145779">MAGWKPRVRMLERRLVLNATAELTALGELVIQGGAGGDFVQVRHAATDDVRLFDADASLIPIQVGTDGVGNPVYADSIQKSEITAGSLRIDLGAGDDVAVTPLIDGLDIDVTGGDGRDRVVLESPVVNGSSADEVTIDSEQVVLAPRSGAFDAQGDRLTITGRTDVGQPDQPTLVDLGNGSIRIDGMLVVSGDVTVQATQGLVELTGVSTAATNVESSLTFQLGNTADLNLGDVDRSVGEPLHDVTIRGGNQIQLSGDTIDVSGSLAIDSPDSTVSIRSDITANHFTVNAGQMELIDLQLQTSEDLVLSVPTTFEGDVSLVTDQDLIIESELASTGGDDSLLIRSGDSVRIEHSLVVQGDLDVVAGNQIILTGDVSVADDVQLQATETLLDSSLTATNVTVTGPVSGTDGAINAVDQILVDASSDPLDLTGVHLKSAGIVLGNATTVRLGTMQAETLIIGEPTQPIAGDVQQASGQTIDMNRLSVYADGAIDFSQPGNQIDVVDRLVAGRSIQLHSDVALQVGAVDAGENVELSAQRIDAIDGADARIDADGLILRADEGIGGVTPMRLADLRTLDAVTTDGDIALDWSGSADAEVSQLRADGGSIRVDRVGAGDVRLVDVSASGGIDVANHQASLVLPAGANVQSPGQVRLTAGDAPGSLGEIRMEDGAAVIATEDVVRLTASSDIMLGTVVSGSGQNDAIQVTSTDGAIQDGGDSSIDLVAESGGVVIRSHSGIGDGDAIETQVQTLDGFVSSSGAVAIDELDSIRIQRLQTVDGGIDVRSAGTMEAILVHSENQFGSDGADGSADSRDIRLETTGTGSDLLVGRVQADLNADVRLVSADDVLSIDPVVGVVDSQTASVAADDLVVVAGNDVADQAESIALTTAVADLVASVDGTNPGDLLIAETDSVRLASGDSRDDSGVIRTGNGGIDIRAADDIVIDDFDATNDGNDRKADPEIVAGGTSGTIRLRMGDSWIVGDSVQLHADATTGGAVDVEADTVSLGDDFEIMTGQGVGIARQFTPYPGEGVVADAFYDFDSVSTNILSQANLNDAEGTLSVDIGTQGETGLTLMIDWGAPADRFQRVDNLPGDGATAQVSHVYLESDILNSTLNGRQSATDPLAVRFSVSHHESIQIQADRIFQGSDLPLPVDGRLVTSTDNPLTLDPAGPILENGRAFFVIPQVDVPVAFFPVRDVIPEPVELPTIVRQTETTFVTDASFQTSESTSLNVSISDEYFQLRTLSPDPASPDLIEPIRLPDDILDFEKLQRLFRQLPDGAYEIEYVAGDDDERSILRVDLRGGRPVILNDDLDGGTLKLTPLDATDGSDGNGDEISNSQEASAGPSEDRESGDAGVDQPPVDSFWPDEDEDAESLPPDDAPVQPFSHSSRFLRRIAAGFGDQSPGTS</sequence>
<organism evidence="2 3">
    <name type="scientific">Crateriforma conspicua</name>
    <dbReference type="NCBI Taxonomy" id="2527996"/>
    <lineage>
        <taxon>Bacteria</taxon>
        <taxon>Pseudomonadati</taxon>
        <taxon>Planctomycetota</taxon>
        <taxon>Planctomycetia</taxon>
        <taxon>Planctomycetales</taxon>
        <taxon>Planctomycetaceae</taxon>
        <taxon>Crateriforma</taxon>
    </lineage>
</organism>
<evidence type="ECO:0000313" key="2">
    <source>
        <dbReference type="EMBL" id="TWT71168.1"/>
    </source>
</evidence>
<accession>A0A5C5Y887</accession>
<dbReference type="Proteomes" id="UP000317238">
    <property type="component" value="Unassembled WGS sequence"/>
</dbReference>